<comment type="similarity">
    <text evidence="3">Belongs to the glycosyltransferase 31 family. Beta3-Gal-T subfamily.</text>
</comment>
<proteinExistence type="inferred from homology"/>
<keyword evidence="10" id="KW-1133">Transmembrane helix</keyword>
<keyword evidence="8" id="KW-0547">Nucleotide-binding</keyword>
<gene>
    <name evidence="14" type="ORF">TARUN_3417</name>
</gene>
<evidence type="ECO:0000256" key="7">
    <source>
        <dbReference type="ARBA" id="ARBA00022692"/>
    </source>
</evidence>
<dbReference type="GO" id="GO:0000166">
    <property type="term" value="F:nucleotide binding"/>
    <property type="evidence" value="ECO:0007669"/>
    <property type="project" value="UniProtKB-KW"/>
</dbReference>
<dbReference type="Proteomes" id="UP000266272">
    <property type="component" value="Unassembled WGS sequence"/>
</dbReference>
<keyword evidence="6 14" id="KW-0808">Transferase</keyword>
<organism evidence="14 15">
    <name type="scientific">Trichoderma arundinaceum</name>
    <dbReference type="NCBI Taxonomy" id="490622"/>
    <lineage>
        <taxon>Eukaryota</taxon>
        <taxon>Fungi</taxon>
        <taxon>Dikarya</taxon>
        <taxon>Ascomycota</taxon>
        <taxon>Pezizomycotina</taxon>
        <taxon>Sordariomycetes</taxon>
        <taxon>Hypocreomycetidae</taxon>
        <taxon>Hypocreales</taxon>
        <taxon>Hypocreaceae</taxon>
        <taxon>Trichoderma</taxon>
    </lineage>
</organism>
<dbReference type="Pfam" id="PF02434">
    <property type="entry name" value="Fringe"/>
    <property type="match status" value="1"/>
</dbReference>
<dbReference type="EC" id="2.4.1.122" evidence="4"/>
<accession>A0A395NRX1</accession>
<name>A0A395NRX1_TRIAR</name>
<dbReference type="OrthoDB" id="414175at2759"/>
<keyword evidence="11" id="KW-0472">Membrane</keyword>
<comment type="caution">
    <text evidence="14">The sequence shown here is derived from an EMBL/GenBank/DDBJ whole genome shotgun (WGS) entry which is preliminary data.</text>
</comment>
<reference evidence="14 15" key="1">
    <citation type="journal article" date="2018" name="PLoS Pathog.">
        <title>Evolution of structural diversity of trichothecenes, a family of toxins produced by plant pathogenic and entomopathogenic fungi.</title>
        <authorList>
            <person name="Proctor R.H."/>
            <person name="McCormick S.P."/>
            <person name="Kim H.S."/>
            <person name="Cardoza R.E."/>
            <person name="Stanley A.M."/>
            <person name="Lindo L."/>
            <person name="Kelly A."/>
            <person name="Brown D.W."/>
            <person name="Lee T."/>
            <person name="Vaughan M.M."/>
            <person name="Alexander N.J."/>
            <person name="Busman M."/>
            <person name="Gutierrez S."/>
        </authorList>
    </citation>
    <scope>NUCLEOTIDE SEQUENCE [LARGE SCALE GENOMIC DNA]</scope>
    <source>
        <strain evidence="14 15">IBT 40837</strain>
    </source>
</reference>
<dbReference type="STRING" id="490622.A0A395NRX1"/>
<dbReference type="InterPro" id="IPR026050">
    <property type="entry name" value="C1GALT1/C1GALT1_chp1"/>
</dbReference>
<evidence type="ECO:0000313" key="14">
    <source>
        <dbReference type="EMBL" id="RFU78850.1"/>
    </source>
</evidence>
<sequence>MLSRRATALLLVLGVFLGALVITTRRLEVLCVDGIYCRGADEVVKERPNAFEHAGDTELDDKESALGSMEAPDDSSSITFDIKPPGRPKNGSESDCALFPDTSKILLVMKTGASEAFSKVPTQVLTNLKCLPEFLIFSDMEQEIAGYKIHDSLDKVLNSVKTNNGDFDIYFRQRQCAVDQDNCNKHENVAKEGWDLDKYKNVHIAEKTFEMRPDYDWYLFVDADTYVVWPTIVHWLEKLDHTEPMYFGSVALLDDFPFGHGGSGYVVSNAAMHDFFEGKDNVANRWDEATKSECCGDFMFAKALKETTGINVNNTWPTINGEKPFTIPYAEEEWCQPITTMHHVGSEELSDLYAFERERNFAFPMRIKDLYHQFVAPQLAPIRSNWDNLSDDVFYLNVSSNMHDNEQLEKAKKKGLSTLEKMAHLSFDNCRQACEADKACLQYRFHHGICRFSRTIRHGYPKPKEDHIMDRWMSGWDVDKIQTWVQEHDKCDEKIKWPLVQSPRP</sequence>
<evidence type="ECO:0000256" key="4">
    <source>
        <dbReference type="ARBA" id="ARBA00012557"/>
    </source>
</evidence>
<dbReference type="PANTHER" id="PTHR23033">
    <property type="entry name" value="BETA1,3-GALACTOSYLTRANSFERASE"/>
    <property type="match status" value="1"/>
</dbReference>
<protein>
    <recommendedName>
        <fullName evidence="4">N-acetylgalactosaminide beta-1,3-galactosyltransferase</fullName>
        <ecNumber evidence="4">2.4.1.122</ecNumber>
    </recommendedName>
</protein>
<evidence type="ECO:0000256" key="11">
    <source>
        <dbReference type="ARBA" id="ARBA00023136"/>
    </source>
</evidence>
<keyword evidence="15" id="KW-1185">Reference proteome</keyword>
<evidence type="ECO:0000256" key="12">
    <source>
        <dbReference type="SAM" id="MobiDB-lite"/>
    </source>
</evidence>
<dbReference type="FunFam" id="3.90.550.50:FF:000039">
    <property type="entry name" value="WGS project CABT00000000 data, contig 2.9"/>
    <property type="match status" value="1"/>
</dbReference>
<evidence type="ECO:0000313" key="15">
    <source>
        <dbReference type="Proteomes" id="UP000266272"/>
    </source>
</evidence>
<evidence type="ECO:0000256" key="2">
    <source>
        <dbReference type="ARBA" id="ARBA00004922"/>
    </source>
</evidence>
<comment type="pathway">
    <text evidence="2">Protein modification; protein glycosylation.</text>
</comment>
<keyword evidence="9" id="KW-0735">Signal-anchor</keyword>
<evidence type="ECO:0000256" key="6">
    <source>
        <dbReference type="ARBA" id="ARBA00022679"/>
    </source>
</evidence>
<dbReference type="PANTHER" id="PTHR23033:SF40">
    <property type="entry name" value="APPLE DOMAIN-CONTAINING PROTEIN"/>
    <property type="match status" value="1"/>
</dbReference>
<evidence type="ECO:0000256" key="5">
    <source>
        <dbReference type="ARBA" id="ARBA00022676"/>
    </source>
</evidence>
<feature type="domain" description="Fringe-like glycosyltransferase" evidence="13">
    <location>
        <begin position="206"/>
        <end position="274"/>
    </location>
</feature>
<comment type="subcellular location">
    <subcellularLocation>
        <location evidence="1">Membrane</location>
        <topology evidence="1">Single-pass type II membrane protein</topology>
    </subcellularLocation>
</comment>
<dbReference type="EMBL" id="PXOA01000193">
    <property type="protein sequence ID" value="RFU78850.1"/>
    <property type="molecule type" value="Genomic_DNA"/>
</dbReference>
<dbReference type="AlphaFoldDB" id="A0A395NRX1"/>
<evidence type="ECO:0000259" key="13">
    <source>
        <dbReference type="Pfam" id="PF02434"/>
    </source>
</evidence>
<dbReference type="GO" id="GO:0016263">
    <property type="term" value="F:glycoprotein-N-acetylgalactosamine 3-beta-galactosyltransferase activity"/>
    <property type="evidence" value="ECO:0007669"/>
    <property type="project" value="UniProtKB-EC"/>
</dbReference>
<feature type="region of interest" description="Disordered" evidence="12">
    <location>
        <begin position="51"/>
        <end position="94"/>
    </location>
</feature>
<keyword evidence="7" id="KW-0812">Transmembrane</keyword>
<keyword evidence="5" id="KW-0328">Glycosyltransferase</keyword>
<evidence type="ECO:0000256" key="8">
    <source>
        <dbReference type="ARBA" id="ARBA00022741"/>
    </source>
</evidence>
<evidence type="ECO:0000256" key="9">
    <source>
        <dbReference type="ARBA" id="ARBA00022968"/>
    </source>
</evidence>
<dbReference type="InterPro" id="IPR003378">
    <property type="entry name" value="Fringe-like_glycosylTrfase"/>
</dbReference>
<evidence type="ECO:0000256" key="1">
    <source>
        <dbReference type="ARBA" id="ARBA00004606"/>
    </source>
</evidence>
<dbReference type="GO" id="GO:0016020">
    <property type="term" value="C:membrane"/>
    <property type="evidence" value="ECO:0007669"/>
    <property type="project" value="UniProtKB-SubCell"/>
</dbReference>
<evidence type="ECO:0000256" key="10">
    <source>
        <dbReference type="ARBA" id="ARBA00022989"/>
    </source>
</evidence>
<dbReference type="Gene3D" id="3.90.550.50">
    <property type="match status" value="1"/>
</dbReference>
<evidence type="ECO:0000256" key="3">
    <source>
        <dbReference type="ARBA" id="ARBA00006462"/>
    </source>
</evidence>